<dbReference type="Proteomes" id="UP000612362">
    <property type="component" value="Unassembled WGS sequence"/>
</dbReference>
<reference evidence="3" key="1">
    <citation type="submission" date="2020-10" db="EMBL/GenBank/DDBJ databases">
        <title>Taxonomic study of unclassified bacteria belonging to the class Ktedonobacteria.</title>
        <authorList>
            <person name="Yabe S."/>
            <person name="Wang C.M."/>
            <person name="Zheng Y."/>
            <person name="Sakai Y."/>
            <person name="Cavaletti L."/>
            <person name="Monciardini P."/>
            <person name="Donadio S."/>
        </authorList>
    </citation>
    <scope>NUCLEOTIDE SEQUENCE</scope>
    <source>
        <strain evidence="3">SOSP1-1</strain>
    </source>
</reference>
<dbReference type="AlphaFoldDB" id="A0A8J3IEY0"/>
<keyword evidence="1" id="KW-0560">Oxidoreductase</keyword>
<proteinExistence type="predicted"/>
<evidence type="ECO:0000313" key="4">
    <source>
        <dbReference type="Proteomes" id="UP000612362"/>
    </source>
</evidence>
<dbReference type="InterPro" id="IPR036661">
    <property type="entry name" value="Luciferase-like_sf"/>
</dbReference>
<dbReference type="CDD" id="cd01097">
    <property type="entry name" value="Tetrahydromethanopterin_reductase"/>
    <property type="match status" value="1"/>
</dbReference>
<name>A0A8J3IEY0_9CHLR</name>
<protein>
    <submittedName>
        <fullName evidence="3">LLM class F420-dependent oxidoreductase</fullName>
    </submittedName>
</protein>
<evidence type="ECO:0000256" key="1">
    <source>
        <dbReference type="ARBA" id="ARBA00023002"/>
    </source>
</evidence>
<comment type="caution">
    <text evidence="3">The sequence shown here is derived from an EMBL/GenBank/DDBJ whole genome shotgun (WGS) entry which is preliminary data.</text>
</comment>
<keyword evidence="4" id="KW-1185">Reference proteome</keyword>
<dbReference type="EMBL" id="BNJF01000010">
    <property type="protein sequence ID" value="GHO51123.1"/>
    <property type="molecule type" value="Genomic_DNA"/>
</dbReference>
<sequence length="331" mass="37032">MIEFGITLKPDPPSSSIVALTRKAEEQGFSYAWLFDSHLLWMEPFSLLTLMATNTSRIRLGTCVTNPCTREASVIASAFATLQEISGGRMLMGIGRGDSAVRVLGKKPASLATMEQATHEIRSLVSGEMIHGTLQIKWAHGNMPIFVAAYGPQALRLAGRIGDGVILQFADPHLIQWSLQFVRQGCEEAGRDWSRFQVMCAAASYVSDDLECARAQVRWFPALVSNHVLDLISRYSIENLPPELTSYVRNRPTYDYQQHCQVGALHVDFVPDEVIDRFCVIGTAQQCQQRIEELANLGVTQFNIYLMTKDKERTLDAYGKEIIPAFSYTQY</sequence>
<feature type="domain" description="Luciferase-like" evidence="2">
    <location>
        <begin position="13"/>
        <end position="301"/>
    </location>
</feature>
<evidence type="ECO:0000313" key="3">
    <source>
        <dbReference type="EMBL" id="GHO51123.1"/>
    </source>
</evidence>
<dbReference type="GO" id="GO:0016705">
    <property type="term" value="F:oxidoreductase activity, acting on paired donors, with incorporation or reduction of molecular oxygen"/>
    <property type="evidence" value="ECO:0007669"/>
    <property type="project" value="InterPro"/>
</dbReference>
<dbReference type="NCBIfam" id="TIGR03842">
    <property type="entry name" value="F420_CPS_4043"/>
    <property type="match status" value="1"/>
</dbReference>
<organism evidence="3 4">
    <name type="scientific">Ktedonospora formicarum</name>
    <dbReference type="NCBI Taxonomy" id="2778364"/>
    <lineage>
        <taxon>Bacteria</taxon>
        <taxon>Bacillati</taxon>
        <taxon>Chloroflexota</taxon>
        <taxon>Ktedonobacteria</taxon>
        <taxon>Ktedonobacterales</taxon>
        <taxon>Ktedonobacteraceae</taxon>
        <taxon>Ktedonospora</taxon>
    </lineage>
</organism>
<dbReference type="SUPFAM" id="SSF51679">
    <property type="entry name" value="Bacterial luciferase-like"/>
    <property type="match status" value="1"/>
</dbReference>
<gene>
    <name evidence="3" type="ORF">KSX_92860</name>
</gene>
<accession>A0A8J3IEY0</accession>
<dbReference type="PANTHER" id="PTHR43244">
    <property type="match status" value="1"/>
</dbReference>
<evidence type="ECO:0000259" key="2">
    <source>
        <dbReference type="Pfam" id="PF00296"/>
    </source>
</evidence>
<dbReference type="RefSeq" id="WP_220200068.1">
    <property type="nucleotide sequence ID" value="NZ_BNJF01000010.1"/>
</dbReference>
<dbReference type="InterPro" id="IPR050564">
    <property type="entry name" value="F420-G6PD/mer"/>
</dbReference>
<dbReference type="Pfam" id="PF00296">
    <property type="entry name" value="Bac_luciferase"/>
    <property type="match status" value="1"/>
</dbReference>
<dbReference type="PANTHER" id="PTHR43244:SF1">
    <property type="entry name" value="5,10-METHYLENETETRAHYDROMETHANOPTERIN REDUCTASE"/>
    <property type="match status" value="1"/>
</dbReference>
<dbReference type="InterPro" id="IPR022315">
    <property type="entry name" value="F420_OxRdatse_CPS4043_pred"/>
</dbReference>
<dbReference type="Gene3D" id="3.20.20.30">
    <property type="entry name" value="Luciferase-like domain"/>
    <property type="match status" value="1"/>
</dbReference>
<dbReference type="InterPro" id="IPR011251">
    <property type="entry name" value="Luciferase-like_dom"/>
</dbReference>